<reference evidence="7 8" key="1">
    <citation type="submission" date="2019-01" db="EMBL/GenBank/DDBJ databases">
        <title>Sequencing of cultivated peanut Arachis hypogaea provides insights into genome evolution and oil improvement.</title>
        <authorList>
            <person name="Chen X."/>
        </authorList>
    </citation>
    <scope>NUCLEOTIDE SEQUENCE [LARGE SCALE GENOMIC DNA]</scope>
    <source>
        <strain evidence="8">cv. Fuhuasheng</strain>
        <tissue evidence="7">Leaves</tissue>
    </source>
</reference>
<feature type="compositionally biased region" description="Low complexity" evidence="4">
    <location>
        <begin position="387"/>
        <end position="399"/>
    </location>
</feature>
<feature type="domain" description="Ubiquitin-like protease family profile" evidence="6">
    <location>
        <begin position="817"/>
        <end position="938"/>
    </location>
</feature>
<keyword evidence="5" id="KW-1133">Transmembrane helix</keyword>
<keyword evidence="5" id="KW-0472">Membrane</keyword>
<sequence length="984" mass="110463">MAGIGAGTGTKSEDGDGEQGGIPRPRPAPLTSLGGVSPNPAVSVTLVHRHGPTERSPPSPRLSPDPPALFRSRLASLPPTACVSLTSLSRAELPAVVSYSLVCSTASLPFYCYSWFYVTLFFLVLLGVTVLVVLILLQTKDLKCATHLLSDKFRNMSEQKKTIVRDLGFGGLMHIPPLRVDHQLLRELANSFKLGEHRLKTGYGSFKITPKRIGDALGINASGDLFPQKVNYKELSEDDKEVFRRFQGKTLKSLTDEMMDIGVGNEHDRLMFKRIFILYIQMAFLLPTIINKISPVHLTPIFEMDTIIERNWGGHVLSFLIKGITNYKEKKKKAINGCLFALMIIYFHLSKNKDKKRAERPPKPWITNWSKEQLVKRMREETEENMQETTDSDSSTSESETQEDSDESPRKQPSKKEKKMDSKKRKKSQEDSYSDSESESTDETQSKKKKVVVEHSSPEEEQSYYGERYEIGSEDLDELLRENNEKSAAEREKEADMRSTEGRYVSSETIPDVNLGSDDPSSQGHTEQSSVNRPAESMLSLVQESASEPADSNIMVVREETPSEALAIIPEPPPQQLEESTATLPPAPSKSTPEPLPQKLEGSTPTLPPAPSKSYPAEEDTAALMMMARTASYVPKIDPMPSFSLSFTDSSQEEAATQEGASTQEADRTKTPETANLLEQLEDLVQKIASSAVKEESKSPQIQKETGGESSGKFETPAGINQNTGDMKEKCYIWATRVKTYADGSTNELYLPCASSSTRKMIKGFKNKYTVSPPDIVSMAVSKHPNGEFISPKTNKEFKVEDYPMFIPFIDGKKLALHRYSGHWWLWVIDTTKGRFYILDPLHKKAPSDERKQLNKFTGYVISRIRAYTGGAPLKKKENELEIKATYVKISGQKSSYDCAIYVMKWLELIEPENIKRAKYEWDNWPHDEVDHYRVEYASRILFSEMNKERDQAIRASNAIRLSKPSSVLLSPFCQINSTDVETE</sequence>
<keyword evidence="8" id="KW-1185">Reference proteome</keyword>
<feature type="compositionally biased region" description="Acidic residues" evidence="4">
    <location>
        <begin position="432"/>
        <end position="442"/>
    </location>
</feature>
<evidence type="ECO:0000256" key="1">
    <source>
        <dbReference type="ARBA" id="ARBA00005234"/>
    </source>
</evidence>
<dbReference type="PANTHER" id="PTHR34835:SF34">
    <property type="entry name" value="OS08G0555500 PROTEIN"/>
    <property type="match status" value="1"/>
</dbReference>
<evidence type="ECO:0000313" key="7">
    <source>
        <dbReference type="EMBL" id="RYR14713.1"/>
    </source>
</evidence>
<name>A0A444ZKM3_ARAHY</name>
<feature type="region of interest" description="Disordered" evidence="4">
    <location>
        <begin position="644"/>
        <end position="670"/>
    </location>
</feature>
<dbReference type="Gene3D" id="3.40.395.10">
    <property type="entry name" value="Adenoviral Proteinase, Chain A"/>
    <property type="match status" value="1"/>
</dbReference>
<feature type="compositionally biased region" description="Basic and acidic residues" evidence="4">
    <location>
        <begin position="478"/>
        <end position="501"/>
    </location>
</feature>
<evidence type="ECO:0000256" key="3">
    <source>
        <dbReference type="ARBA" id="ARBA00022801"/>
    </source>
</evidence>
<dbReference type="AlphaFoldDB" id="A0A444ZKM3"/>
<evidence type="ECO:0000259" key="6">
    <source>
        <dbReference type="Pfam" id="PF02902"/>
    </source>
</evidence>
<protein>
    <recommendedName>
        <fullName evidence="6">Ubiquitin-like protease family profile domain-containing protein</fullName>
    </recommendedName>
</protein>
<keyword evidence="5" id="KW-0812">Transmembrane</keyword>
<feature type="compositionally biased region" description="Polar residues" evidence="4">
    <location>
        <begin position="644"/>
        <end position="664"/>
    </location>
</feature>
<accession>A0A444ZKM3</accession>
<comment type="caution">
    <text evidence="7">The sequence shown here is derived from an EMBL/GenBank/DDBJ whole genome shotgun (WGS) entry which is preliminary data.</text>
</comment>
<feature type="transmembrane region" description="Helical" evidence="5">
    <location>
        <begin position="275"/>
        <end position="294"/>
    </location>
</feature>
<evidence type="ECO:0000313" key="8">
    <source>
        <dbReference type="Proteomes" id="UP000289738"/>
    </source>
</evidence>
<feature type="compositionally biased region" description="Basic and acidic residues" evidence="4">
    <location>
        <begin position="407"/>
        <end position="420"/>
    </location>
</feature>
<feature type="compositionally biased region" description="Pro residues" evidence="4">
    <location>
        <begin position="55"/>
        <end position="65"/>
    </location>
</feature>
<keyword evidence="2" id="KW-0645">Protease</keyword>
<dbReference type="GO" id="GO:0006508">
    <property type="term" value="P:proteolysis"/>
    <property type="evidence" value="ECO:0007669"/>
    <property type="project" value="UniProtKB-KW"/>
</dbReference>
<dbReference type="PANTHER" id="PTHR34835">
    <property type="entry name" value="OS07G0283600 PROTEIN-RELATED"/>
    <property type="match status" value="1"/>
</dbReference>
<feature type="compositionally biased region" description="Polar residues" evidence="4">
    <location>
        <begin position="519"/>
        <end position="532"/>
    </location>
</feature>
<evidence type="ECO:0000256" key="5">
    <source>
        <dbReference type="SAM" id="Phobius"/>
    </source>
</evidence>
<comment type="similarity">
    <text evidence="1">Belongs to the peptidase C48 family.</text>
</comment>
<evidence type="ECO:0000256" key="2">
    <source>
        <dbReference type="ARBA" id="ARBA00022670"/>
    </source>
</evidence>
<dbReference type="Pfam" id="PF02902">
    <property type="entry name" value="Peptidase_C48"/>
    <property type="match status" value="1"/>
</dbReference>
<feature type="transmembrane region" description="Helical" evidence="5">
    <location>
        <begin position="115"/>
        <end position="137"/>
    </location>
</feature>
<dbReference type="GO" id="GO:0008234">
    <property type="term" value="F:cysteine-type peptidase activity"/>
    <property type="evidence" value="ECO:0007669"/>
    <property type="project" value="InterPro"/>
</dbReference>
<dbReference type="Proteomes" id="UP000289738">
    <property type="component" value="Chromosome B04"/>
</dbReference>
<dbReference type="InterPro" id="IPR038765">
    <property type="entry name" value="Papain-like_cys_pep_sf"/>
</dbReference>
<dbReference type="InterPro" id="IPR003653">
    <property type="entry name" value="Peptidase_C48_C"/>
</dbReference>
<dbReference type="SUPFAM" id="SSF54001">
    <property type="entry name" value="Cysteine proteinases"/>
    <property type="match status" value="1"/>
</dbReference>
<keyword evidence="3" id="KW-0378">Hydrolase</keyword>
<feature type="region of interest" description="Disordered" evidence="4">
    <location>
        <begin position="378"/>
        <end position="618"/>
    </location>
</feature>
<proteinExistence type="inferred from homology"/>
<gene>
    <name evidence="7" type="ORF">Ahy_B04g071390</name>
</gene>
<feature type="region of interest" description="Disordered" evidence="4">
    <location>
        <begin position="691"/>
        <end position="721"/>
    </location>
</feature>
<evidence type="ECO:0000256" key="4">
    <source>
        <dbReference type="SAM" id="MobiDB-lite"/>
    </source>
</evidence>
<feature type="region of interest" description="Disordered" evidence="4">
    <location>
        <begin position="1"/>
        <end position="65"/>
    </location>
</feature>
<dbReference type="EMBL" id="SDMP01000014">
    <property type="protein sequence ID" value="RYR14713.1"/>
    <property type="molecule type" value="Genomic_DNA"/>
</dbReference>
<organism evidence="7 8">
    <name type="scientific">Arachis hypogaea</name>
    <name type="common">Peanut</name>
    <dbReference type="NCBI Taxonomy" id="3818"/>
    <lineage>
        <taxon>Eukaryota</taxon>
        <taxon>Viridiplantae</taxon>
        <taxon>Streptophyta</taxon>
        <taxon>Embryophyta</taxon>
        <taxon>Tracheophyta</taxon>
        <taxon>Spermatophyta</taxon>
        <taxon>Magnoliopsida</taxon>
        <taxon>eudicotyledons</taxon>
        <taxon>Gunneridae</taxon>
        <taxon>Pentapetalae</taxon>
        <taxon>rosids</taxon>
        <taxon>fabids</taxon>
        <taxon>Fabales</taxon>
        <taxon>Fabaceae</taxon>
        <taxon>Papilionoideae</taxon>
        <taxon>50 kb inversion clade</taxon>
        <taxon>dalbergioids sensu lato</taxon>
        <taxon>Dalbergieae</taxon>
        <taxon>Pterocarpus clade</taxon>
        <taxon>Arachis</taxon>
    </lineage>
</organism>